<evidence type="ECO:0000256" key="3">
    <source>
        <dbReference type="ARBA" id="ARBA00023110"/>
    </source>
</evidence>
<comment type="catalytic activity">
    <reaction evidence="1 5 6">
        <text>[protein]-peptidylproline (omega=180) = [protein]-peptidylproline (omega=0)</text>
        <dbReference type="Rhea" id="RHEA:16237"/>
        <dbReference type="Rhea" id="RHEA-COMP:10747"/>
        <dbReference type="Rhea" id="RHEA-COMP:10748"/>
        <dbReference type="ChEBI" id="CHEBI:83833"/>
        <dbReference type="ChEBI" id="CHEBI:83834"/>
        <dbReference type="EC" id="5.2.1.8"/>
    </reaction>
</comment>
<keyword evidence="4 5" id="KW-0413">Isomerase</keyword>
<dbReference type="PANTHER" id="PTHR43811:SF19">
    <property type="entry name" value="39 KDA FK506-BINDING NUCLEAR PROTEIN"/>
    <property type="match status" value="1"/>
</dbReference>
<feature type="chain" id="PRO_5047046664" description="Peptidyl-prolyl cis-trans isomerase" evidence="7">
    <location>
        <begin position="33"/>
        <end position="219"/>
    </location>
</feature>
<feature type="signal peptide" evidence="7">
    <location>
        <begin position="1"/>
        <end position="32"/>
    </location>
</feature>
<sequence length="219" mass="21985">MTHVLIRSLARLAPLASLVLGAGAFSVAPAQAAPVRPAAHRAAPRPAVAAPALSTAILPVPLMPVISAGQRQCSTKTASGLGTLTLKAATAAHPGKGDYVLVNYIGYLAADGRVFDQNSAAAFPVEGVIPGFSEGLQLMAKGSIWRFCVPSTLGYGAQGGGDTIPPNADLVFQVELVDFKTAAEVEQMRAAAAAAQAAPQGDAKAAEAGAAPAAPKPKS</sequence>
<dbReference type="PANTHER" id="PTHR43811">
    <property type="entry name" value="FKBP-TYPE PEPTIDYL-PROLYL CIS-TRANS ISOMERASE FKPA"/>
    <property type="match status" value="1"/>
</dbReference>
<evidence type="ECO:0000256" key="5">
    <source>
        <dbReference type="PROSITE-ProRule" id="PRU00277"/>
    </source>
</evidence>
<dbReference type="Pfam" id="PF00254">
    <property type="entry name" value="FKBP_C"/>
    <property type="match status" value="1"/>
</dbReference>
<proteinExistence type="inferred from homology"/>
<evidence type="ECO:0000259" key="8">
    <source>
        <dbReference type="PROSITE" id="PS50059"/>
    </source>
</evidence>
<dbReference type="PROSITE" id="PS50059">
    <property type="entry name" value="FKBP_PPIASE"/>
    <property type="match status" value="1"/>
</dbReference>
<comment type="similarity">
    <text evidence="2 6">Belongs to the FKBP-type PPIase family.</text>
</comment>
<comment type="caution">
    <text evidence="9">The sequence shown here is derived from an EMBL/GenBank/DDBJ whole genome shotgun (WGS) entry which is preliminary data.</text>
</comment>
<evidence type="ECO:0000256" key="7">
    <source>
        <dbReference type="SAM" id="SignalP"/>
    </source>
</evidence>
<dbReference type="EMBL" id="BTFW01000001">
    <property type="protein sequence ID" value="GMM60619.1"/>
    <property type="molecule type" value="Genomic_DNA"/>
</dbReference>
<dbReference type="RefSeq" id="WP_317974399.1">
    <property type="nucleotide sequence ID" value="NZ_BTFW01000001.1"/>
</dbReference>
<evidence type="ECO:0000313" key="9">
    <source>
        <dbReference type="EMBL" id="GMM60619.1"/>
    </source>
</evidence>
<dbReference type="Proteomes" id="UP001187221">
    <property type="component" value="Unassembled WGS sequence"/>
</dbReference>
<feature type="domain" description="PPIase FKBP-type" evidence="8">
    <location>
        <begin position="97"/>
        <end position="180"/>
    </location>
</feature>
<organism evidence="9 10">
    <name type="scientific">Novosphingobium pituita</name>
    <dbReference type="NCBI Taxonomy" id="3056842"/>
    <lineage>
        <taxon>Bacteria</taxon>
        <taxon>Pseudomonadati</taxon>
        <taxon>Pseudomonadota</taxon>
        <taxon>Alphaproteobacteria</taxon>
        <taxon>Sphingomonadales</taxon>
        <taxon>Sphingomonadaceae</taxon>
        <taxon>Novosphingobium</taxon>
    </lineage>
</organism>
<evidence type="ECO:0000313" key="10">
    <source>
        <dbReference type="Proteomes" id="UP001187221"/>
    </source>
</evidence>
<keyword evidence="10" id="KW-1185">Reference proteome</keyword>
<dbReference type="SUPFAM" id="SSF54534">
    <property type="entry name" value="FKBP-like"/>
    <property type="match status" value="1"/>
</dbReference>
<name>A0ABQ6P7Q6_9SPHN</name>
<accession>A0ABQ6P7Q6</accession>
<dbReference type="Gene3D" id="3.10.50.40">
    <property type="match status" value="1"/>
</dbReference>
<dbReference type="InterPro" id="IPR001179">
    <property type="entry name" value="PPIase_FKBP_dom"/>
</dbReference>
<evidence type="ECO:0000256" key="2">
    <source>
        <dbReference type="ARBA" id="ARBA00006577"/>
    </source>
</evidence>
<evidence type="ECO:0000256" key="6">
    <source>
        <dbReference type="RuleBase" id="RU003915"/>
    </source>
</evidence>
<protein>
    <recommendedName>
        <fullName evidence="6">Peptidyl-prolyl cis-trans isomerase</fullName>
        <ecNumber evidence="6">5.2.1.8</ecNumber>
    </recommendedName>
</protein>
<dbReference type="InterPro" id="IPR046357">
    <property type="entry name" value="PPIase_dom_sf"/>
</dbReference>
<keyword evidence="7" id="KW-0732">Signal</keyword>
<gene>
    <name evidence="9" type="ORF">NUTIK01_13960</name>
</gene>
<dbReference type="EC" id="5.2.1.8" evidence="6"/>
<evidence type="ECO:0000256" key="4">
    <source>
        <dbReference type="ARBA" id="ARBA00023235"/>
    </source>
</evidence>
<reference evidence="9 10" key="1">
    <citation type="submission" date="2023-06" db="EMBL/GenBank/DDBJ databases">
        <title>Draft genome sequence of Novosphingobium sp. strain IK01.</title>
        <authorList>
            <person name="Hatamoto M."/>
            <person name="Ikarashi T."/>
            <person name="Yamaguchi T."/>
        </authorList>
    </citation>
    <scope>NUCLEOTIDE SEQUENCE [LARGE SCALE GENOMIC DNA]</scope>
    <source>
        <strain evidence="9 10">IK01</strain>
    </source>
</reference>
<keyword evidence="3 5" id="KW-0697">Rotamase</keyword>
<evidence type="ECO:0000256" key="1">
    <source>
        <dbReference type="ARBA" id="ARBA00000971"/>
    </source>
</evidence>